<dbReference type="Pfam" id="PF04264">
    <property type="entry name" value="YceI"/>
    <property type="match status" value="1"/>
</dbReference>
<reference evidence="3 4" key="1">
    <citation type="submission" date="2014-10" db="EMBL/GenBank/DDBJ databases">
        <title>Pedobacter Kyungheensis.</title>
        <authorList>
            <person name="Anderson B.M."/>
            <person name="Newman J.D."/>
        </authorList>
    </citation>
    <scope>NUCLEOTIDE SEQUENCE [LARGE SCALE GENOMIC DNA]</scope>
    <source>
        <strain evidence="3 4">KACC 16221</strain>
    </source>
</reference>
<dbReference type="RefSeq" id="WP_039471404.1">
    <property type="nucleotide sequence ID" value="NZ_JSYN01000002.1"/>
</dbReference>
<organism evidence="3 4">
    <name type="scientific">Pedobacter kyungheensis</name>
    <dbReference type="NCBI Taxonomy" id="1069985"/>
    <lineage>
        <taxon>Bacteria</taxon>
        <taxon>Pseudomonadati</taxon>
        <taxon>Bacteroidota</taxon>
        <taxon>Sphingobacteriia</taxon>
        <taxon>Sphingobacteriales</taxon>
        <taxon>Sphingobacteriaceae</taxon>
        <taxon>Pedobacter</taxon>
    </lineage>
</organism>
<comment type="caution">
    <text evidence="3">The sequence shown here is derived from an EMBL/GenBank/DDBJ whole genome shotgun (WGS) entry which is preliminary data.</text>
</comment>
<dbReference type="EMBL" id="JSYN01000002">
    <property type="protein sequence ID" value="KIA96655.1"/>
    <property type="molecule type" value="Genomic_DNA"/>
</dbReference>
<dbReference type="SUPFAM" id="SSF101874">
    <property type="entry name" value="YceI-like"/>
    <property type="match status" value="1"/>
</dbReference>
<proteinExistence type="predicted"/>
<sequence length="180" mass="19939">MKKLFITLMLVSAFAAVQAQMLISKDATISFFSKTPMEDIDATSKTAASGINIKTGEVIFKVNNNSFQFKKKLMQEHFNENYMESDTYPTSEFKGKIIDAVDLSKPGTYTVAVKGNLQIHGVTKTYQTQAKIIVTADAVTANAAFRVRLEDHKIKIPTIVIAKIAEVVDIKINAIYPTKN</sequence>
<keyword evidence="1" id="KW-0732">Signal</keyword>
<evidence type="ECO:0000313" key="3">
    <source>
        <dbReference type="EMBL" id="KIA96655.1"/>
    </source>
</evidence>
<feature type="chain" id="PRO_5002130288" description="Lipid/polyisoprenoid-binding YceI-like domain-containing protein" evidence="1">
    <location>
        <begin position="20"/>
        <end position="180"/>
    </location>
</feature>
<protein>
    <recommendedName>
        <fullName evidence="2">Lipid/polyisoprenoid-binding YceI-like domain-containing protein</fullName>
    </recommendedName>
</protein>
<dbReference type="PANTHER" id="PTHR34406">
    <property type="entry name" value="PROTEIN YCEI"/>
    <property type="match status" value="1"/>
</dbReference>
<accession>A0A0C1DRK3</accession>
<feature type="domain" description="Lipid/polyisoprenoid-binding YceI-like" evidence="2">
    <location>
        <begin position="50"/>
        <end position="174"/>
    </location>
</feature>
<dbReference type="Gene3D" id="2.40.128.110">
    <property type="entry name" value="Lipid/polyisoprenoid-binding, YceI-like"/>
    <property type="match status" value="1"/>
</dbReference>
<keyword evidence="4" id="KW-1185">Reference proteome</keyword>
<dbReference type="PANTHER" id="PTHR34406:SF1">
    <property type="entry name" value="PROTEIN YCEI"/>
    <property type="match status" value="1"/>
</dbReference>
<feature type="signal peptide" evidence="1">
    <location>
        <begin position="1"/>
        <end position="19"/>
    </location>
</feature>
<evidence type="ECO:0000313" key="4">
    <source>
        <dbReference type="Proteomes" id="UP000031246"/>
    </source>
</evidence>
<dbReference type="OrthoDB" id="116832at2"/>
<gene>
    <name evidence="3" type="ORF">OC25_02740</name>
</gene>
<dbReference type="AlphaFoldDB" id="A0A0C1DRK3"/>
<evidence type="ECO:0000259" key="2">
    <source>
        <dbReference type="Pfam" id="PF04264"/>
    </source>
</evidence>
<name>A0A0C1DRK3_9SPHI</name>
<evidence type="ECO:0000256" key="1">
    <source>
        <dbReference type="SAM" id="SignalP"/>
    </source>
</evidence>
<dbReference type="Proteomes" id="UP000031246">
    <property type="component" value="Unassembled WGS sequence"/>
</dbReference>
<dbReference type="InterPro" id="IPR007372">
    <property type="entry name" value="Lipid/polyisoprenoid-bd_YceI"/>
</dbReference>
<dbReference type="InterPro" id="IPR036761">
    <property type="entry name" value="TTHA0802/YceI-like_sf"/>
</dbReference>